<dbReference type="EMBL" id="KN822975">
    <property type="protein sequence ID" value="KIO30163.1"/>
    <property type="molecule type" value="Genomic_DNA"/>
</dbReference>
<proteinExistence type="predicted"/>
<dbReference type="PANTHER" id="PTHR28154">
    <property type="entry name" value="CELL WALL SYNTHESIS PROTEIN KNH1-RELATED"/>
    <property type="match status" value="1"/>
</dbReference>
<dbReference type="AlphaFoldDB" id="A0A0C3L8K9"/>
<evidence type="ECO:0000313" key="6">
    <source>
        <dbReference type="Proteomes" id="UP000054248"/>
    </source>
</evidence>
<dbReference type="Proteomes" id="UP000054248">
    <property type="component" value="Unassembled WGS sequence"/>
</dbReference>
<feature type="transmembrane region" description="Helical" evidence="2">
    <location>
        <begin position="205"/>
        <end position="228"/>
    </location>
</feature>
<feature type="signal peptide" evidence="3">
    <location>
        <begin position="1"/>
        <end position="20"/>
    </location>
</feature>
<name>A0A0C3L8K9_9AGAM</name>
<dbReference type="GO" id="GO:0042546">
    <property type="term" value="P:cell wall biogenesis"/>
    <property type="evidence" value="ECO:0007669"/>
    <property type="project" value="InterPro"/>
</dbReference>
<dbReference type="InterPro" id="IPR018466">
    <property type="entry name" value="Kre9/Knh1-like_N"/>
</dbReference>
<evidence type="ECO:0000256" key="2">
    <source>
        <dbReference type="SAM" id="Phobius"/>
    </source>
</evidence>
<accession>A0A0C3L8K9</accession>
<keyword evidence="2" id="KW-0812">Transmembrane</keyword>
<dbReference type="InterPro" id="IPR045328">
    <property type="entry name" value="Kre9/Knh1"/>
</dbReference>
<dbReference type="PANTHER" id="PTHR28154:SF1">
    <property type="entry name" value="CELL WALL SYNTHESIS PROTEIN KNH1-RELATED"/>
    <property type="match status" value="1"/>
</dbReference>
<sequence length="230" mass="22645">MRSFATALLVAGALVSQTAATIYVTEPTASTICTAGTPCNVRWNDDANAPALGLIGPCNIQLCTGGPQQQTCLQTISPTLDVSTNAYVTYLPDATIGPNGGPYFVKFISLNYKDPANPAVPYTSYSAMFNLNGMTGTFNSTVQAQISGVASAAAATTPAAAAGTTTTAAAAKTTAAGSASAAKASASASATAAANGAISATAPGVVSSTIGVGMVMSFASFFLGALAFGL</sequence>
<evidence type="ECO:0000256" key="1">
    <source>
        <dbReference type="ARBA" id="ARBA00022729"/>
    </source>
</evidence>
<keyword evidence="2" id="KW-0472">Membrane</keyword>
<organism evidence="5 6">
    <name type="scientific">Tulasnella calospora MUT 4182</name>
    <dbReference type="NCBI Taxonomy" id="1051891"/>
    <lineage>
        <taxon>Eukaryota</taxon>
        <taxon>Fungi</taxon>
        <taxon>Dikarya</taxon>
        <taxon>Basidiomycota</taxon>
        <taxon>Agaricomycotina</taxon>
        <taxon>Agaricomycetes</taxon>
        <taxon>Cantharellales</taxon>
        <taxon>Tulasnellaceae</taxon>
        <taxon>Tulasnella</taxon>
    </lineage>
</organism>
<gene>
    <name evidence="5" type="ORF">M407DRAFT_158665</name>
</gene>
<keyword evidence="2" id="KW-1133">Transmembrane helix</keyword>
<evidence type="ECO:0000313" key="5">
    <source>
        <dbReference type="EMBL" id="KIO30163.1"/>
    </source>
</evidence>
<reference evidence="6" key="2">
    <citation type="submission" date="2015-01" db="EMBL/GenBank/DDBJ databases">
        <title>Evolutionary Origins and Diversification of the Mycorrhizal Mutualists.</title>
        <authorList>
            <consortium name="DOE Joint Genome Institute"/>
            <consortium name="Mycorrhizal Genomics Consortium"/>
            <person name="Kohler A."/>
            <person name="Kuo A."/>
            <person name="Nagy L.G."/>
            <person name="Floudas D."/>
            <person name="Copeland A."/>
            <person name="Barry K.W."/>
            <person name="Cichocki N."/>
            <person name="Veneault-Fourrey C."/>
            <person name="LaButti K."/>
            <person name="Lindquist E.A."/>
            <person name="Lipzen A."/>
            <person name="Lundell T."/>
            <person name="Morin E."/>
            <person name="Murat C."/>
            <person name="Riley R."/>
            <person name="Ohm R."/>
            <person name="Sun H."/>
            <person name="Tunlid A."/>
            <person name="Henrissat B."/>
            <person name="Grigoriev I.V."/>
            <person name="Hibbett D.S."/>
            <person name="Martin F."/>
        </authorList>
    </citation>
    <scope>NUCLEOTIDE SEQUENCE [LARGE SCALE GENOMIC DNA]</scope>
    <source>
        <strain evidence="6">MUT 4182</strain>
    </source>
</reference>
<dbReference type="GO" id="GO:0006078">
    <property type="term" value="P:(1-&gt;6)-beta-D-glucan biosynthetic process"/>
    <property type="evidence" value="ECO:0007669"/>
    <property type="project" value="InterPro"/>
</dbReference>
<evidence type="ECO:0000259" key="4">
    <source>
        <dbReference type="Pfam" id="PF10342"/>
    </source>
</evidence>
<dbReference type="Pfam" id="PF10342">
    <property type="entry name" value="Kre9_KNH"/>
    <property type="match status" value="1"/>
</dbReference>
<feature type="chain" id="PRO_5002179538" description="Yeast cell wall synthesis Kre9/Knh1-like N-terminal domain-containing protein" evidence="3">
    <location>
        <begin position="21"/>
        <end position="230"/>
    </location>
</feature>
<reference evidence="5 6" key="1">
    <citation type="submission" date="2014-04" db="EMBL/GenBank/DDBJ databases">
        <authorList>
            <consortium name="DOE Joint Genome Institute"/>
            <person name="Kuo A."/>
            <person name="Girlanda M."/>
            <person name="Perotto S."/>
            <person name="Kohler A."/>
            <person name="Nagy L.G."/>
            <person name="Floudas D."/>
            <person name="Copeland A."/>
            <person name="Barry K.W."/>
            <person name="Cichocki N."/>
            <person name="Veneault-Fourrey C."/>
            <person name="LaButti K."/>
            <person name="Lindquist E.A."/>
            <person name="Lipzen A."/>
            <person name="Lundell T."/>
            <person name="Morin E."/>
            <person name="Murat C."/>
            <person name="Sun H."/>
            <person name="Tunlid A."/>
            <person name="Henrissat B."/>
            <person name="Grigoriev I.V."/>
            <person name="Hibbett D.S."/>
            <person name="Martin F."/>
            <person name="Nordberg H.P."/>
            <person name="Cantor M.N."/>
            <person name="Hua S.X."/>
        </authorList>
    </citation>
    <scope>NUCLEOTIDE SEQUENCE [LARGE SCALE GENOMIC DNA]</scope>
    <source>
        <strain evidence="5 6">MUT 4182</strain>
    </source>
</reference>
<protein>
    <recommendedName>
        <fullName evidence="4">Yeast cell wall synthesis Kre9/Knh1-like N-terminal domain-containing protein</fullName>
    </recommendedName>
</protein>
<evidence type="ECO:0000256" key="3">
    <source>
        <dbReference type="SAM" id="SignalP"/>
    </source>
</evidence>
<dbReference type="HOGENOM" id="CLU_078855_2_1_1"/>
<keyword evidence="6" id="KW-1185">Reference proteome</keyword>
<keyword evidence="1 3" id="KW-0732">Signal</keyword>
<dbReference type="OrthoDB" id="2432613at2759"/>
<dbReference type="STRING" id="1051891.A0A0C3L8K9"/>
<feature type="domain" description="Yeast cell wall synthesis Kre9/Knh1-like N-terminal" evidence="4">
    <location>
        <begin position="27"/>
        <end position="115"/>
    </location>
</feature>